<dbReference type="InterPro" id="IPR027277">
    <property type="entry name" value="NadC/ModD"/>
</dbReference>
<keyword evidence="7 12" id="KW-0328">Glycosyltransferase</keyword>
<evidence type="ECO:0000256" key="10">
    <source>
        <dbReference type="ARBA" id="ARBA00047445"/>
    </source>
</evidence>
<proteinExistence type="inferred from homology"/>
<dbReference type="SUPFAM" id="SSF54675">
    <property type="entry name" value="Nicotinate/Quinolinate PRTase N-terminal domain-like"/>
    <property type="match status" value="1"/>
</dbReference>
<evidence type="ECO:0000256" key="9">
    <source>
        <dbReference type="ARBA" id="ARBA00033102"/>
    </source>
</evidence>
<dbReference type="InterPro" id="IPR002638">
    <property type="entry name" value="Quinolinate_PRibosylTrfase_C"/>
</dbReference>
<dbReference type="FunFam" id="3.90.1170.20:FF:000001">
    <property type="entry name" value="Nicotinate-nucleotide diphosphorylase (Carboxylating)"/>
    <property type="match status" value="1"/>
</dbReference>
<sequence>MPTLPAQHLIAHSVSLALAEDIGDKDWTAALCPNQPGEARIVAREAAVLCGQAWLEECYRQIDARCRVQWHVAEGARIDNGDVVCTINGPAQALLTAERSGLNFLQTLSGVATETRRYVDAVAGSRAVIHDTRKTVPGLRLAQKYAVTVGGGANQRVGLYDGILIKENHIIANGSITAALKAARAIAPPHVTLQVEVENLAELDEALAATCPLILLDNMSLDEMREAVRRNAGRAQLEASGGVDLDSVRAIADTGVDRISIGKLTKDVRAIDFSMRFVN</sequence>
<evidence type="ECO:0000259" key="14">
    <source>
        <dbReference type="Pfam" id="PF02749"/>
    </source>
</evidence>
<comment type="pathway">
    <text evidence="2">Cofactor biosynthesis; NAD(+) biosynthesis; nicotinate D-ribonucleotide from quinolinate: step 1/1.</text>
</comment>
<dbReference type="InterPro" id="IPR004393">
    <property type="entry name" value="NadC"/>
</dbReference>
<dbReference type="InterPro" id="IPR037128">
    <property type="entry name" value="Quinolinate_PRibosylTase_N_sf"/>
</dbReference>
<evidence type="ECO:0000256" key="1">
    <source>
        <dbReference type="ARBA" id="ARBA00003237"/>
    </source>
</evidence>
<dbReference type="SUPFAM" id="SSF51690">
    <property type="entry name" value="Nicotinate/Quinolinate PRTase C-terminal domain-like"/>
    <property type="match status" value="1"/>
</dbReference>
<dbReference type="PANTHER" id="PTHR32179">
    <property type="entry name" value="NICOTINATE-NUCLEOTIDE PYROPHOSPHORYLASE [CARBOXYLATING]"/>
    <property type="match status" value="1"/>
</dbReference>
<dbReference type="Gene3D" id="3.90.1170.20">
    <property type="entry name" value="Quinolinate phosphoribosyl transferase, N-terminal domain"/>
    <property type="match status" value="1"/>
</dbReference>
<dbReference type="FunFam" id="3.20.20.70:FF:000030">
    <property type="entry name" value="Nicotinate-nucleotide pyrophosphorylase, carboxylating"/>
    <property type="match status" value="1"/>
</dbReference>
<dbReference type="GO" id="GO:0005737">
    <property type="term" value="C:cytoplasm"/>
    <property type="evidence" value="ECO:0007669"/>
    <property type="project" value="TreeGrafter"/>
</dbReference>
<dbReference type="PIRSF" id="PIRSF006250">
    <property type="entry name" value="NadC_ModD"/>
    <property type="match status" value="1"/>
</dbReference>
<comment type="caution">
    <text evidence="15">The sequence shown here is derived from an EMBL/GenBank/DDBJ whole genome shotgun (WGS) entry which is preliminary data.</text>
</comment>
<comment type="catalytic activity">
    <reaction evidence="10">
        <text>nicotinate beta-D-ribonucleotide + CO2 + diphosphate = quinolinate + 5-phospho-alpha-D-ribose 1-diphosphate + 2 H(+)</text>
        <dbReference type="Rhea" id="RHEA:12733"/>
        <dbReference type="ChEBI" id="CHEBI:15378"/>
        <dbReference type="ChEBI" id="CHEBI:16526"/>
        <dbReference type="ChEBI" id="CHEBI:29959"/>
        <dbReference type="ChEBI" id="CHEBI:33019"/>
        <dbReference type="ChEBI" id="CHEBI:57502"/>
        <dbReference type="ChEBI" id="CHEBI:58017"/>
        <dbReference type="EC" id="2.4.2.19"/>
    </reaction>
</comment>
<accession>A0A495B7Y7</accession>
<comment type="subunit">
    <text evidence="4">Hexamer formed by 3 homodimers.</text>
</comment>
<evidence type="ECO:0000256" key="4">
    <source>
        <dbReference type="ARBA" id="ARBA00011218"/>
    </source>
</evidence>
<dbReference type="InterPro" id="IPR022412">
    <property type="entry name" value="Quinolinate_PRibosylTrfase_N"/>
</dbReference>
<dbReference type="GO" id="GO:0004514">
    <property type="term" value="F:nicotinate-nucleotide diphosphorylase (carboxylating) activity"/>
    <property type="evidence" value="ECO:0007669"/>
    <property type="project" value="UniProtKB-EC"/>
</dbReference>
<evidence type="ECO:0000256" key="12">
    <source>
        <dbReference type="PIRNR" id="PIRNR006250"/>
    </source>
</evidence>
<dbReference type="Proteomes" id="UP000279384">
    <property type="component" value="Unassembled WGS sequence"/>
</dbReference>
<dbReference type="InterPro" id="IPR036068">
    <property type="entry name" value="Nicotinate_pribotase-like_C"/>
</dbReference>
<evidence type="ECO:0000259" key="13">
    <source>
        <dbReference type="Pfam" id="PF01729"/>
    </source>
</evidence>
<evidence type="ECO:0000256" key="8">
    <source>
        <dbReference type="ARBA" id="ARBA00022679"/>
    </source>
</evidence>
<dbReference type="EC" id="2.4.2.19" evidence="5"/>
<evidence type="ECO:0000256" key="6">
    <source>
        <dbReference type="ARBA" id="ARBA00022642"/>
    </source>
</evidence>
<evidence type="ECO:0000256" key="3">
    <source>
        <dbReference type="ARBA" id="ARBA00009400"/>
    </source>
</evidence>
<evidence type="ECO:0000256" key="11">
    <source>
        <dbReference type="ARBA" id="ARBA00069173"/>
    </source>
</evidence>
<dbReference type="InterPro" id="IPR013785">
    <property type="entry name" value="Aldolase_TIM"/>
</dbReference>
<dbReference type="Pfam" id="PF02749">
    <property type="entry name" value="QRPTase_N"/>
    <property type="match status" value="1"/>
</dbReference>
<protein>
    <recommendedName>
        <fullName evidence="11">Probable nicotinate-nucleotide pyrophosphorylase [carboxylating]</fullName>
        <ecNumber evidence="5">2.4.2.19</ecNumber>
    </recommendedName>
    <alternativeName>
        <fullName evidence="9">Quinolinate phosphoribosyltransferase [decarboxylating]</fullName>
    </alternativeName>
</protein>
<dbReference type="RefSeq" id="WP_120811124.1">
    <property type="nucleotide sequence ID" value="NZ_RBID01000016.1"/>
</dbReference>
<dbReference type="PANTHER" id="PTHR32179:SF3">
    <property type="entry name" value="NICOTINATE-NUCLEOTIDE PYROPHOSPHORYLASE [CARBOXYLATING]"/>
    <property type="match status" value="1"/>
</dbReference>
<dbReference type="AlphaFoldDB" id="A0A495B7Y7"/>
<evidence type="ECO:0000313" key="15">
    <source>
        <dbReference type="EMBL" id="RKQ57076.1"/>
    </source>
</evidence>
<dbReference type="NCBIfam" id="TIGR00078">
    <property type="entry name" value="nadC"/>
    <property type="match status" value="1"/>
</dbReference>
<organism evidence="15 16">
    <name type="scientific">Vogesella indigofera</name>
    <name type="common">Pseudomonas indigofera</name>
    <dbReference type="NCBI Taxonomy" id="45465"/>
    <lineage>
        <taxon>Bacteria</taxon>
        <taxon>Pseudomonadati</taxon>
        <taxon>Pseudomonadota</taxon>
        <taxon>Betaproteobacteria</taxon>
        <taxon>Neisseriales</taxon>
        <taxon>Chromobacteriaceae</taxon>
        <taxon>Vogesella</taxon>
    </lineage>
</organism>
<evidence type="ECO:0000256" key="5">
    <source>
        <dbReference type="ARBA" id="ARBA00011944"/>
    </source>
</evidence>
<keyword evidence="6" id="KW-0662">Pyridine nucleotide biosynthesis</keyword>
<dbReference type="CDD" id="cd01572">
    <property type="entry name" value="QPRTase"/>
    <property type="match status" value="1"/>
</dbReference>
<comment type="similarity">
    <text evidence="3 12">Belongs to the NadC/ModD family.</text>
</comment>
<comment type="function">
    <text evidence="1">Involved in the catabolism of quinolinic acid (QA).</text>
</comment>
<evidence type="ECO:0000256" key="7">
    <source>
        <dbReference type="ARBA" id="ARBA00022676"/>
    </source>
</evidence>
<gene>
    <name evidence="15" type="ORF">C8E02_2533</name>
</gene>
<feature type="domain" description="Quinolinate phosphoribosyl transferase C-terminal" evidence="13">
    <location>
        <begin position="111"/>
        <end position="276"/>
    </location>
</feature>
<dbReference type="EMBL" id="RBID01000016">
    <property type="protein sequence ID" value="RKQ57076.1"/>
    <property type="molecule type" value="Genomic_DNA"/>
</dbReference>
<evidence type="ECO:0000313" key="16">
    <source>
        <dbReference type="Proteomes" id="UP000279384"/>
    </source>
</evidence>
<dbReference type="GO" id="GO:0009435">
    <property type="term" value="P:NAD+ biosynthetic process"/>
    <property type="evidence" value="ECO:0007669"/>
    <property type="project" value="UniProtKB-UniPathway"/>
</dbReference>
<dbReference type="UniPathway" id="UPA00253">
    <property type="reaction ID" value="UER00331"/>
</dbReference>
<evidence type="ECO:0000256" key="2">
    <source>
        <dbReference type="ARBA" id="ARBA00004893"/>
    </source>
</evidence>
<name>A0A495B7Y7_VOGIN</name>
<feature type="domain" description="Quinolinate phosphoribosyl transferase N-terminal" evidence="14">
    <location>
        <begin position="27"/>
        <end position="109"/>
    </location>
</feature>
<dbReference type="GO" id="GO:0034213">
    <property type="term" value="P:quinolinate catabolic process"/>
    <property type="evidence" value="ECO:0007669"/>
    <property type="project" value="TreeGrafter"/>
</dbReference>
<keyword evidence="8 12" id="KW-0808">Transferase</keyword>
<dbReference type="Gene3D" id="3.20.20.70">
    <property type="entry name" value="Aldolase class I"/>
    <property type="match status" value="1"/>
</dbReference>
<reference evidence="15 16" key="1">
    <citation type="submission" date="2018-10" db="EMBL/GenBank/DDBJ databases">
        <title>Genomic Encyclopedia of Type Strains, Phase IV (KMG-IV): sequencing the most valuable type-strain genomes for metagenomic binning, comparative biology and taxonomic classification.</title>
        <authorList>
            <person name="Goeker M."/>
        </authorList>
    </citation>
    <scope>NUCLEOTIDE SEQUENCE [LARGE SCALE GENOMIC DNA]</scope>
    <source>
        <strain evidence="15 16">DSM 3303</strain>
    </source>
</reference>
<dbReference type="Pfam" id="PF01729">
    <property type="entry name" value="QRPTase_C"/>
    <property type="match status" value="1"/>
</dbReference>